<comment type="caution">
    <text evidence="3">The sequence shown here is derived from an EMBL/GenBank/DDBJ whole genome shotgun (WGS) entry which is preliminary data.</text>
</comment>
<feature type="transmembrane region" description="Helical" evidence="2">
    <location>
        <begin position="124"/>
        <end position="144"/>
    </location>
</feature>
<feature type="compositionally biased region" description="Basic and acidic residues" evidence="1">
    <location>
        <begin position="16"/>
        <end position="32"/>
    </location>
</feature>
<evidence type="ECO:0000256" key="1">
    <source>
        <dbReference type="SAM" id="MobiDB-lite"/>
    </source>
</evidence>
<protein>
    <submittedName>
        <fullName evidence="3">Uncharacterized protein</fullName>
    </submittedName>
</protein>
<keyword evidence="2" id="KW-0812">Transmembrane</keyword>
<reference evidence="3 4" key="1">
    <citation type="submission" date="2017-01" db="EMBL/GenBank/DDBJ databases">
        <title>The recent genome duplication of the halophilic yeast Hortaea werneckii: insights from long-read sequencing.</title>
        <authorList>
            <person name="Sinha S."/>
            <person name="Flibotte S."/>
            <person name="Neira M."/>
            <person name="Lenassi M."/>
            <person name="Gostincar C."/>
            <person name="Stajich J.E."/>
            <person name="Nislow C.E."/>
        </authorList>
    </citation>
    <scope>NUCLEOTIDE SEQUENCE [LARGE SCALE GENOMIC DNA]</scope>
    <source>
        <strain evidence="3 4">EXF-2000</strain>
    </source>
</reference>
<dbReference type="EMBL" id="MUNK01000161">
    <property type="protein sequence ID" value="OTA28370.1"/>
    <property type="molecule type" value="Genomic_DNA"/>
</dbReference>
<accession>A0A1Z5T0Z4</accession>
<evidence type="ECO:0000313" key="4">
    <source>
        <dbReference type="Proteomes" id="UP000194280"/>
    </source>
</evidence>
<evidence type="ECO:0000313" key="3">
    <source>
        <dbReference type="EMBL" id="OTA28370.1"/>
    </source>
</evidence>
<organism evidence="3 4">
    <name type="scientific">Hortaea werneckii EXF-2000</name>
    <dbReference type="NCBI Taxonomy" id="1157616"/>
    <lineage>
        <taxon>Eukaryota</taxon>
        <taxon>Fungi</taxon>
        <taxon>Dikarya</taxon>
        <taxon>Ascomycota</taxon>
        <taxon>Pezizomycotina</taxon>
        <taxon>Dothideomycetes</taxon>
        <taxon>Dothideomycetidae</taxon>
        <taxon>Mycosphaerellales</taxon>
        <taxon>Teratosphaeriaceae</taxon>
        <taxon>Hortaea</taxon>
    </lineage>
</organism>
<feature type="region of interest" description="Disordered" evidence="1">
    <location>
        <begin position="1"/>
        <end position="40"/>
    </location>
</feature>
<gene>
    <name evidence="3" type="ORF">BTJ68_08579</name>
</gene>
<keyword evidence="4" id="KW-1185">Reference proteome</keyword>
<proteinExistence type="predicted"/>
<keyword evidence="2" id="KW-0472">Membrane</keyword>
<keyword evidence="2" id="KW-1133">Transmembrane helix</keyword>
<sequence length="198" mass="22292">MPSKGMSSELPPSYEAQREEEEHLPVYRRSEQADPNTLPADHVSPSEVRQFISHFLASQRQFPVDHAQRIAACWTVGSGLELRTYSALMYLEISGIEDGWILYREFALIIRAELAKKAINRHKLEIFCAVSLFAFIALIVFVVLNNDRVWTSVAVFGIIVCGLVTLAAFSMRCGGPNLEQDITLELKHAAEKVESRNK</sequence>
<dbReference type="Proteomes" id="UP000194280">
    <property type="component" value="Unassembled WGS sequence"/>
</dbReference>
<dbReference type="VEuPathDB" id="FungiDB:BTJ68_08579"/>
<name>A0A1Z5T0Z4_HORWE</name>
<evidence type="ECO:0000256" key="2">
    <source>
        <dbReference type="SAM" id="Phobius"/>
    </source>
</evidence>
<dbReference type="AlphaFoldDB" id="A0A1Z5T0Z4"/>
<dbReference type="OrthoDB" id="4771706at2759"/>
<dbReference type="InParanoid" id="A0A1Z5T0Z4"/>
<feature type="transmembrane region" description="Helical" evidence="2">
    <location>
        <begin position="150"/>
        <end position="169"/>
    </location>
</feature>